<evidence type="ECO:0000256" key="3">
    <source>
        <dbReference type="ARBA" id="ARBA00008562"/>
    </source>
</evidence>
<dbReference type="PRINTS" id="PR00368">
    <property type="entry name" value="FADPNR"/>
</dbReference>
<keyword evidence="5" id="KW-0285">Flavoprotein</keyword>
<evidence type="ECO:0000256" key="10">
    <source>
        <dbReference type="SAM" id="MobiDB-lite"/>
    </source>
</evidence>
<dbReference type="GO" id="GO:0008734">
    <property type="term" value="F:L-aspartate oxidase activity"/>
    <property type="evidence" value="ECO:0007669"/>
    <property type="project" value="UniProtKB-EC"/>
</dbReference>
<dbReference type="GO" id="GO:0034628">
    <property type="term" value="P:'de novo' NAD+ biosynthetic process from L-aspartate"/>
    <property type="evidence" value="ECO:0007669"/>
    <property type="project" value="TreeGrafter"/>
</dbReference>
<dbReference type="PATRIC" id="fig|1384054.3.peg.2543"/>
<dbReference type="STRING" id="1384054.N790_02860"/>
<evidence type="ECO:0000313" key="12">
    <source>
        <dbReference type="EMBL" id="KFN42227.1"/>
    </source>
</evidence>
<dbReference type="PANTHER" id="PTHR42716">
    <property type="entry name" value="L-ASPARTATE OXIDASE"/>
    <property type="match status" value="1"/>
</dbReference>
<dbReference type="InterPro" id="IPR037099">
    <property type="entry name" value="Fum_R/Succ_DH_flav-like_C_sf"/>
</dbReference>
<comment type="cofactor">
    <cofactor evidence="1">
        <name>FAD</name>
        <dbReference type="ChEBI" id="CHEBI:57692"/>
    </cofactor>
</comment>
<evidence type="ECO:0000256" key="8">
    <source>
        <dbReference type="ARBA" id="ARBA00023002"/>
    </source>
</evidence>
<gene>
    <name evidence="12" type="ORF">N790_02860</name>
</gene>
<evidence type="ECO:0000256" key="2">
    <source>
        <dbReference type="ARBA" id="ARBA00004950"/>
    </source>
</evidence>
<evidence type="ECO:0000256" key="1">
    <source>
        <dbReference type="ARBA" id="ARBA00001974"/>
    </source>
</evidence>
<dbReference type="Proteomes" id="UP000029392">
    <property type="component" value="Unassembled WGS sequence"/>
</dbReference>
<dbReference type="Pfam" id="PF00890">
    <property type="entry name" value="FAD_binding_2"/>
    <property type="match status" value="1"/>
</dbReference>
<dbReference type="SUPFAM" id="SSF56425">
    <property type="entry name" value="Succinate dehydrogenase/fumarate reductase flavoprotein, catalytic domain"/>
    <property type="match status" value="1"/>
</dbReference>
<evidence type="ECO:0000256" key="6">
    <source>
        <dbReference type="ARBA" id="ARBA00022642"/>
    </source>
</evidence>
<organism evidence="12 13">
    <name type="scientific">Arenimonas malthae CC-JY-1</name>
    <dbReference type="NCBI Taxonomy" id="1384054"/>
    <lineage>
        <taxon>Bacteria</taxon>
        <taxon>Pseudomonadati</taxon>
        <taxon>Pseudomonadota</taxon>
        <taxon>Gammaproteobacteria</taxon>
        <taxon>Lysobacterales</taxon>
        <taxon>Lysobacteraceae</taxon>
        <taxon>Arenimonas</taxon>
    </lineage>
</organism>
<accession>A0A091AST8</accession>
<evidence type="ECO:0000256" key="4">
    <source>
        <dbReference type="ARBA" id="ARBA00012173"/>
    </source>
</evidence>
<dbReference type="PANTHER" id="PTHR42716:SF2">
    <property type="entry name" value="L-ASPARTATE OXIDASE, CHLOROPLASTIC"/>
    <property type="match status" value="1"/>
</dbReference>
<dbReference type="Gene3D" id="3.50.50.60">
    <property type="entry name" value="FAD/NAD(P)-binding domain"/>
    <property type="match status" value="1"/>
</dbReference>
<comment type="catalytic activity">
    <reaction evidence="9">
        <text>L-aspartate + O2 = iminosuccinate + H2O2</text>
        <dbReference type="Rhea" id="RHEA:25876"/>
        <dbReference type="ChEBI" id="CHEBI:15379"/>
        <dbReference type="ChEBI" id="CHEBI:16240"/>
        <dbReference type="ChEBI" id="CHEBI:29991"/>
        <dbReference type="ChEBI" id="CHEBI:77875"/>
        <dbReference type="EC" id="1.4.3.16"/>
    </reaction>
    <physiologicalReaction direction="left-to-right" evidence="9">
        <dbReference type="Rhea" id="RHEA:25877"/>
    </physiologicalReaction>
</comment>
<keyword evidence="6" id="KW-0662">Pyridine nucleotide biosynthesis</keyword>
<evidence type="ECO:0000256" key="7">
    <source>
        <dbReference type="ARBA" id="ARBA00022827"/>
    </source>
</evidence>
<dbReference type="EMBL" id="AVCH01000203">
    <property type="protein sequence ID" value="KFN42227.1"/>
    <property type="molecule type" value="Genomic_DNA"/>
</dbReference>
<dbReference type="eggNOG" id="COG0029">
    <property type="taxonomic scope" value="Bacteria"/>
</dbReference>
<dbReference type="RefSeq" id="WP_245593793.1">
    <property type="nucleotide sequence ID" value="NZ_AVCH01000203.1"/>
</dbReference>
<keyword evidence="7" id="KW-0274">FAD</keyword>
<evidence type="ECO:0000256" key="5">
    <source>
        <dbReference type="ARBA" id="ARBA00022630"/>
    </source>
</evidence>
<dbReference type="SUPFAM" id="SSF51905">
    <property type="entry name" value="FAD/NAD(P)-binding domain"/>
    <property type="match status" value="1"/>
</dbReference>
<keyword evidence="8" id="KW-0560">Oxidoreductase</keyword>
<name>A0A091AST8_9GAMM</name>
<dbReference type="SUPFAM" id="SSF46977">
    <property type="entry name" value="Succinate dehydrogenase/fumarate reductase flavoprotein C-terminal domain"/>
    <property type="match status" value="1"/>
</dbReference>
<sequence>MRKPLVVVGAGIAGLSVALSAAPRPVWLVSRGRPGEASASALAQGGVAAALGEGDDPAQHAQDTLVAGAGHNDEENVHWLVSQAASAIAWLAGQGVCFDRDASGYCLGREGGHGRHRIVHARGDATGAAIVAALAARAETAAHITWFDAHALQGIGLRAGRVAGVRLADAAGETVGLQAADVVLATGGIGALFAATTNPPGADGAGLALALEAGAQARDLEFIQFHPTALAVDVGGPLPLLTEALRGAGAVLRDGDGHALMAGRHPLGDLAPRDVVAREVWRERHAGGSAWLDATALGDRLASDFPTALAIGRAQGIDPRRQWLPVAPAAHFHMGGVSVDALGRSTVPGLHAVGEVACNGVHGANRLASNSLLEGVAFGRRLGAWLASHASAPGATADEWITLGDDAPPCDLRTLRCLLAQSLGPVRDGDGLRRALAEIAATPGLSQAWQGRLATRLLHAALARRDSLGAHWREDTPAGPSIHQRIATPAYGEIP</sequence>
<reference evidence="12 13" key="1">
    <citation type="submission" date="2013-09" db="EMBL/GenBank/DDBJ databases">
        <title>Genome sequencing of Arenimonas malthae.</title>
        <authorList>
            <person name="Chen F."/>
            <person name="Wang G."/>
        </authorList>
    </citation>
    <scope>NUCLEOTIDE SEQUENCE [LARGE SCALE GENOMIC DNA]</scope>
    <source>
        <strain evidence="12 13">CC-JY-1</strain>
    </source>
</reference>
<comment type="similarity">
    <text evidence="3">Belongs to the FAD-dependent oxidoreductase 2 family. NadB subfamily.</text>
</comment>
<evidence type="ECO:0000256" key="9">
    <source>
        <dbReference type="ARBA" id="ARBA00048305"/>
    </source>
</evidence>
<dbReference type="EC" id="1.4.3.16" evidence="4"/>
<evidence type="ECO:0000313" key="13">
    <source>
        <dbReference type="Proteomes" id="UP000029392"/>
    </source>
</evidence>
<proteinExistence type="inferred from homology"/>
<comment type="pathway">
    <text evidence="2">Cofactor biosynthesis; NAD(+) biosynthesis; iminoaspartate from L-aspartate (oxidase route): step 1/1.</text>
</comment>
<dbReference type="InterPro" id="IPR003953">
    <property type="entry name" value="FAD-dep_OxRdtase_2_FAD-bd"/>
</dbReference>
<dbReference type="AlphaFoldDB" id="A0A091AST8"/>
<dbReference type="UniPathway" id="UPA00253">
    <property type="reaction ID" value="UER00326"/>
</dbReference>
<feature type="domain" description="FAD-dependent oxidoreductase 2 FAD-binding" evidence="11">
    <location>
        <begin position="6"/>
        <end position="372"/>
    </location>
</feature>
<dbReference type="Gene3D" id="1.20.58.100">
    <property type="entry name" value="Fumarate reductase/succinate dehydrogenase flavoprotein-like, C-terminal domain"/>
    <property type="match status" value="1"/>
</dbReference>
<evidence type="ECO:0000259" key="11">
    <source>
        <dbReference type="Pfam" id="PF00890"/>
    </source>
</evidence>
<comment type="caution">
    <text evidence="12">The sequence shown here is derived from an EMBL/GenBank/DDBJ whole genome shotgun (WGS) entry which is preliminary data.</text>
</comment>
<dbReference type="InterPro" id="IPR036188">
    <property type="entry name" value="FAD/NAD-bd_sf"/>
</dbReference>
<dbReference type="Gene3D" id="3.90.700.10">
    <property type="entry name" value="Succinate dehydrogenase/fumarate reductase flavoprotein, catalytic domain"/>
    <property type="match status" value="1"/>
</dbReference>
<protein>
    <recommendedName>
        <fullName evidence="4">L-aspartate oxidase</fullName>
        <ecNumber evidence="4">1.4.3.16</ecNumber>
    </recommendedName>
</protein>
<dbReference type="InterPro" id="IPR005288">
    <property type="entry name" value="NadB"/>
</dbReference>
<keyword evidence="13" id="KW-1185">Reference proteome</keyword>
<feature type="region of interest" description="Disordered" evidence="10">
    <location>
        <begin position="472"/>
        <end position="495"/>
    </location>
</feature>
<dbReference type="InterPro" id="IPR027477">
    <property type="entry name" value="Succ_DH/fumarate_Rdtase_cat_sf"/>
</dbReference>